<keyword evidence="1" id="KW-0472">Membrane</keyword>
<keyword evidence="1" id="KW-1133">Transmembrane helix</keyword>
<evidence type="ECO:0000313" key="3">
    <source>
        <dbReference type="Proteomes" id="UP001500928"/>
    </source>
</evidence>
<keyword evidence="3" id="KW-1185">Reference proteome</keyword>
<name>A0ABP9AS91_9PSEU</name>
<evidence type="ECO:0000256" key="1">
    <source>
        <dbReference type="SAM" id="Phobius"/>
    </source>
</evidence>
<evidence type="ECO:0008006" key="4">
    <source>
        <dbReference type="Google" id="ProtNLM"/>
    </source>
</evidence>
<dbReference type="RefSeq" id="WP_345413535.1">
    <property type="nucleotide sequence ID" value="NZ_BAABHO010000012.1"/>
</dbReference>
<reference evidence="3" key="1">
    <citation type="journal article" date="2019" name="Int. J. Syst. Evol. Microbiol.">
        <title>The Global Catalogue of Microorganisms (GCM) 10K type strain sequencing project: providing services to taxonomists for standard genome sequencing and annotation.</title>
        <authorList>
            <consortium name="The Broad Institute Genomics Platform"/>
            <consortium name="The Broad Institute Genome Sequencing Center for Infectious Disease"/>
            <person name="Wu L."/>
            <person name="Ma J."/>
        </authorList>
    </citation>
    <scope>NUCLEOTIDE SEQUENCE [LARGE SCALE GENOMIC DNA]</scope>
    <source>
        <strain evidence="3">JCM 17979</strain>
    </source>
</reference>
<dbReference type="InterPro" id="IPR017756">
    <property type="entry name" value="TM_Gly-Cys-Arg_CS"/>
</dbReference>
<evidence type="ECO:0000313" key="2">
    <source>
        <dbReference type="EMBL" id="GAA4785533.1"/>
    </source>
</evidence>
<dbReference type="NCBIfam" id="TIGR03382">
    <property type="entry name" value="GC_trans_RRR"/>
    <property type="match status" value="1"/>
</dbReference>
<comment type="caution">
    <text evidence="2">The sequence shown here is derived from an EMBL/GenBank/DDBJ whole genome shotgun (WGS) entry which is preliminary data.</text>
</comment>
<feature type="transmembrane region" description="Helical" evidence="1">
    <location>
        <begin position="58"/>
        <end position="76"/>
    </location>
</feature>
<proteinExistence type="predicted"/>
<organism evidence="2 3">
    <name type="scientific">Actinomycetospora chlora</name>
    <dbReference type="NCBI Taxonomy" id="663608"/>
    <lineage>
        <taxon>Bacteria</taxon>
        <taxon>Bacillati</taxon>
        <taxon>Actinomycetota</taxon>
        <taxon>Actinomycetes</taxon>
        <taxon>Pseudonocardiales</taxon>
        <taxon>Pseudonocardiaceae</taxon>
        <taxon>Actinomycetospora</taxon>
    </lineage>
</organism>
<accession>A0ABP9AS91</accession>
<protein>
    <recommendedName>
        <fullName evidence="4">DUF1049 domain-containing protein</fullName>
    </recommendedName>
</protein>
<dbReference type="EMBL" id="BAABHO010000012">
    <property type="protein sequence ID" value="GAA4785533.1"/>
    <property type="molecule type" value="Genomic_DNA"/>
</dbReference>
<sequence length="82" mass="9161">MTDTPPRNAARPPASKAWYQGRWVLPAVLAVLVIVFILENRDPVTIRLLIPVVIMPQWAALTITLALGLLIGALLVRRRRAR</sequence>
<gene>
    <name evidence="2" type="ORF">GCM10023200_19330</name>
</gene>
<keyword evidence="1" id="KW-0812">Transmembrane</keyword>
<feature type="transmembrane region" description="Helical" evidence="1">
    <location>
        <begin position="21"/>
        <end position="38"/>
    </location>
</feature>
<dbReference type="Proteomes" id="UP001500928">
    <property type="component" value="Unassembled WGS sequence"/>
</dbReference>